<feature type="compositionally biased region" description="Basic residues" evidence="8">
    <location>
        <begin position="108"/>
        <end position="117"/>
    </location>
</feature>
<evidence type="ECO:0000313" key="11">
    <source>
        <dbReference type="EMBL" id="ROT71869.1"/>
    </source>
</evidence>
<comment type="subcellular location">
    <subcellularLocation>
        <location evidence="1">Cell membrane</location>
        <topology evidence="1">Multi-pass membrane protein</topology>
    </subcellularLocation>
</comment>
<evidence type="ECO:0000256" key="5">
    <source>
        <dbReference type="ARBA" id="ARBA00022692"/>
    </source>
</evidence>
<proteinExistence type="predicted"/>
<feature type="transmembrane region" description="Helical" evidence="9">
    <location>
        <begin position="371"/>
        <end position="390"/>
    </location>
</feature>
<evidence type="ECO:0000256" key="3">
    <source>
        <dbReference type="ARBA" id="ARBA00022475"/>
    </source>
</evidence>
<keyword evidence="6 9" id="KW-1133">Transmembrane helix</keyword>
<evidence type="ECO:0000256" key="8">
    <source>
        <dbReference type="SAM" id="MobiDB-lite"/>
    </source>
</evidence>
<feature type="transmembrane region" description="Helical" evidence="9">
    <location>
        <begin position="622"/>
        <end position="641"/>
    </location>
</feature>
<evidence type="ECO:0000256" key="1">
    <source>
        <dbReference type="ARBA" id="ARBA00004651"/>
    </source>
</evidence>
<dbReference type="PROSITE" id="PS00217">
    <property type="entry name" value="SUGAR_TRANSPORT_2"/>
    <property type="match status" value="1"/>
</dbReference>
<evidence type="ECO:0000256" key="9">
    <source>
        <dbReference type="SAM" id="Phobius"/>
    </source>
</evidence>
<dbReference type="InterPro" id="IPR005828">
    <property type="entry name" value="MFS_sugar_transport-like"/>
</dbReference>
<comment type="caution">
    <text evidence="11">The sequence shown here is derived from an EMBL/GenBank/DDBJ whole genome shotgun (WGS) entry which is preliminary data.</text>
</comment>
<reference evidence="11 12" key="1">
    <citation type="submission" date="2018-04" db="EMBL/GenBank/DDBJ databases">
        <authorList>
            <person name="Zhang X."/>
            <person name="Yuan J."/>
            <person name="Li F."/>
            <person name="Xiang J."/>
        </authorList>
    </citation>
    <scope>NUCLEOTIDE SEQUENCE [LARGE SCALE GENOMIC DNA]</scope>
    <source>
        <tissue evidence="11">Muscle</tissue>
    </source>
</reference>
<dbReference type="STRING" id="6689.A0A3R7PN64"/>
<keyword evidence="3" id="KW-1003">Cell membrane</keyword>
<feature type="transmembrane region" description="Helical" evidence="9">
    <location>
        <begin position="255"/>
        <end position="278"/>
    </location>
</feature>
<dbReference type="GO" id="GO:0005886">
    <property type="term" value="C:plasma membrane"/>
    <property type="evidence" value="ECO:0007669"/>
    <property type="project" value="UniProtKB-SubCell"/>
</dbReference>
<name>A0A3R7PN64_PENVA</name>
<feature type="transmembrane region" description="Helical" evidence="9">
    <location>
        <begin position="457"/>
        <end position="480"/>
    </location>
</feature>
<dbReference type="PANTHER" id="PTHR48021">
    <property type="match status" value="1"/>
</dbReference>
<gene>
    <name evidence="11" type="ORF">C7M84_009753</name>
</gene>
<evidence type="ECO:0000259" key="10">
    <source>
        <dbReference type="PROSITE" id="PS50850"/>
    </source>
</evidence>
<dbReference type="Pfam" id="PF00083">
    <property type="entry name" value="Sugar_tr"/>
    <property type="match status" value="1"/>
</dbReference>
<sequence length="674" mass="73218">MGSQSLWQLRLESKSEYFSTPRDEVRRRGGGRVLGPRSLFWKLVVPPLVISECVDLVDLGEKWFCISLSLYLSSWLSKRRHASFEDIRRSRNRCCRRHDLDRPDQPGIRRHPRRRSDRSRAPPPPPVGEGGPAEDKTGSTDAKRPPPSGRISPSDLKAKGKQFDLVKELITGEDLVKAVGGSGPAWKADEGQRNGDDTGQPAPDAGPALGTQALGVVMASLTHLAIGTIVGLPGVTLPQLTDPNTEDIFLDTAQVALFGSLVHIGAIVGSLVGGALNLRLGQRVTLLIAMPLSLALWLALAFSPAVWMVQVARTLLGVAQGLAGAAANNYVVEVAHTSVRGRFAGFVDTARQLGFLFAYVVGSTGLSWRHVSLVCGFVTAIPPFIGLLFLPNSPRWLVTRGRLEEAHKALKFYRGPRYDVSSELSAITEQIDRTSSSTMGTKDQLRLLREPSVSRRLVLLTFLMFILQFTGNITIATYVVTILKSSNTGVDAYTSAMLVGGIRVVGTVAFLLLVDRVGRKAIVLATCVACSVCLTVFGVYFYLQNQSADLSHLTWLPLTVLLLYMPLVCALEAATCLLRGELLPTNVRAVGAALMYIFFFLGMFATAHSFPASVSTIGEHGVFWLYAGSCLLMAAVVGLSVPETRGLSLEQIDDFFRAQRKRTDASQIEKDSKS</sequence>
<dbReference type="AlphaFoldDB" id="A0A3R7PN64"/>
<protein>
    <recommendedName>
        <fullName evidence="10">Major facilitator superfamily (MFS) profile domain-containing protein</fullName>
    </recommendedName>
</protein>
<feature type="transmembrane region" description="Helical" evidence="9">
    <location>
        <begin position="492"/>
        <end position="514"/>
    </location>
</feature>
<feature type="transmembrane region" description="Helical" evidence="9">
    <location>
        <begin position="555"/>
        <end position="578"/>
    </location>
</feature>
<feature type="domain" description="Major facilitator superfamily (MFS) profile" evidence="10">
    <location>
        <begin position="208"/>
        <end position="645"/>
    </location>
</feature>
<feature type="transmembrane region" description="Helical" evidence="9">
    <location>
        <begin position="285"/>
        <end position="307"/>
    </location>
</feature>
<dbReference type="Proteomes" id="UP000283509">
    <property type="component" value="Unassembled WGS sequence"/>
</dbReference>
<dbReference type="SUPFAM" id="SSF103473">
    <property type="entry name" value="MFS general substrate transporter"/>
    <property type="match status" value="1"/>
</dbReference>
<dbReference type="Gene3D" id="1.20.1250.20">
    <property type="entry name" value="MFS general substrate transporter like domains"/>
    <property type="match status" value="1"/>
</dbReference>
<dbReference type="InterPro" id="IPR020846">
    <property type="entry name" value="MFS_dom"/>
</dbReference>
<reference evidence="11 12" key="2">
    <citation type="submission" date="2019-01" db="EMBL/GenBank/DDBJ databases">
        <title>The decoding of complex shrimp genome reveals the adaptation for benthos swimmer, frequently molting mechanism and breeding impact on genome.</title>
        <authorList>
            <person name="Sun Y."/>
            <person name="Gao Y."/>
            <person name="Yu Y."/>
        </authorList>
    </citation>
    <scope>NUCLEOTIDE SEQUENCE [LARGE SCALE GENOMIC DNA]</scope>
    <source>
        <tissue evidence="11">Muscle</tissue>
    </source>
</reference>
<feature type="transmembrane region" description="Helical" evidence="9">
    <location>
        <begin position="521"/>
        <end position="543"/>
    </location>
</feature>
<feature type="transmembrane region" description="Helical" evidence="9">
    <location>
        <begin position="213"/>
        <end position="235"/>
    </location>
</feature>
<dbReference type="GO" id="GO:0022857">
    <property type="term" value="F:transmembrane transporter activity"/>
    <property type="evidence" value="ECO:0007669"/>
    <property type="project" value="InterPro"/>
</dbReference>
<dbReference type="InterPro" id="IPR005829">
    <property type="entry name" value="Sugar_transporter_CS"/>
</dbReference>
<evidence type="ECO:0000256" key="6">
    <source>
        <dbReference type="ARBA" id="ARBA00022989"/>
    </source>
</evidence>
<evidence type="ECO:0000256" key="2">
    <source>
        <dbReference type="ARBA" id="ARBA00022448"/>
    </source>
</evidence>
<dbReference type="InterPro" id="IPR050549">
    <property type="entry name" value="MFS_Trehalose_Transporter"/>
</dbReference>
<dbReference type="PANTHER" id="PTHR48021:SF1">
    <property type="entry name" value="GH07001P-RELATED"/>
    <property type="match status" value="1"/>
</dbReference>
<keyword evidence="2" id="KW-0813">Transport</keyword>
<feature type="region of interest" description="Disordered" evidence="8">
    <location>
        <begin position="181"/>
        <end position="207"/>
    </location>
</feature>
<feature type="transmembrane region" description="Helical" evidence="9">
    <location>
        <begin position="590"/>
        <end position="610"/>
    </location>
</feature>
<keyword evidence="5 9" id="KW-0812">Transmembrane</keyword>
<dbReference type="EMBL" id="QCYY01002234">
    <property type="protein sequence ID" value="ROT71869.1"/>
    <property type="molecule type" value="Genomic_DNA"/>
</dbReference>
<keyword evidence="7 9" id="KW-0472">Membrane</keyword>
<evidence type="ECO:0000256" key="7">
    <source>
        <dbReference type="ARBA" id="ARBA00023136"/>
    </source>
</evidence>
<evidence type="ECO:0000256" key="4">
    <source>
        <dbReference type="ARBA" id="ARBA00022597"/>
    </source>
</evidence>
<feature type="compositionally biased region" description="Basic and acidic residues" evidence="8">
    <location>
        <begin position="133"/>
        <end position="144"/>
    </location>
</feature>
<keyword evidence="4" id="KW-0762">Sugar transport</keyword>
<dbReference type="PROSITE" id="PS50850">
    <property type="entry name" value="MFS"/>
    <property type="match status" value="1"/>
</dbReference>
<accession>A0A3R7PN64</accession>
<dbReference type="FunFam" id="1.20.1250.20:FF:000218">
    <property type="entry name" value="facilitated trehalose transporter Tret1"/>
    <property type="match status" value="1"/>
</dbReference>
<feature type="region of interest" description="Disordered" evidence="8">
    <location>
        <begin position="97"/>
        <end position="157"/>
    </location>
</feature>
<keyword evidence="12" id="KW-1185">Reference proteome</keyword>
<organism evidence="11 12">
    <name type="scientific">Penaeus vannamei</name>
    <name type="common">Whiteleg shrimp</name>
    <name type="synonym">Litopenaeus vannamei</name>
    <dbReference type="NCBI Taxonomy" id="6689"/>
    <lineage>
        <taxon>Eukaryota</taxon>
        <taxon>Metazoa</taxon>
        <taxon>Ecdysozoa</taxon>
        <taxon>Arthropoda</taxon>
        <taxon>Crustacea</taxon>
        <taxon>Multicrustacea</taxon>
        <taxon>Malacostraca</taxon>
        <taxon>Eumalacostraca</taxon>
        <taxon>Eucarida</taxon>
        <taxon>Decapoda</taxon>
        <taxon>Dendrobranchiata</taxon>
        <taxon>Penaeoidea</taxon>
        <taxon>Penaeidae</taxon>
        <taxon>Penaeus</taxon>
    </lineage>
</organism>
<feature type="compositionally biased region" description="Basic and acidic residues" evidence="8">
    <location>
        <begin position="187"/>
        <end position="196"/>
    </location>
</feature>
<evidence type="ECO:0000313" key="12">
    <source>
        <dbReference type="Proteomes" id="UP000283509"/>
    </source>
</evidence>
<dbReference type="InterPro" id="IPR036259">
    <property type="entry name" value="MFS_trans_sf"/>
</dbReference>
<dbReference type="OrthoDB" id="4142200at2759"/>